<evidence type="ECO:0000256" key="2">
    <source>
        <dbReference type="SAM" id="SignalP"/>
    </source>
</evidence>
<proteinExistence type="predicted"/>
<organism evidence="3 4">
    <name type="scientific">Myxococcus landrumensis</name>
    <dbReference type="NCBI Taxonomy" id="2813577"/>
    <lineage>
        <taxon>Bacteria</taxon>
        <taxon>Pseudomonadati</taxon>
        <taxon>Myxococcota</taxon>
        <taxon>Myxococcia</taxon>
        <taxon>Myxococcales</taxon>
        <taxon>Cystobacterineae</taxon>
        <taxon>Myxococcaceae</taxon>
        <taxon>Myxococcus</taxon>
    </lineage>
</organism>
<dbReference type="Proteomes" id="UP000663090">
    <property type="component" value="Chromosome"/>
</dbReference>
<evidence type="ECO:0000256" key="1">
    <source>
        <dbReference type="SAM" id="MobiDB-lite"/>
    </source>
</evidence>
<keyword evidence="4" id="KW-1185">Reference proteome</keyword>
<evidence type="ECO:0000313" key="4">
    <source>
        <dbReference type="Proteomes" id="UP000663090"/>
    </source>
</evidence>
<gene>
    <name evidence="3" type="ORF">JY572_23240</name>
</gene>
<reference evidence="3 4" key="1">
    <citation type="submission" date="2021-02" db="EMBL/GenBank/DDBJ databases">
        <title>De Novo genome assembly of isolated myxobacteria.</title>
        <authorList>
            <person name="Stevens D.C."/>
        </authorList>
    </citation>
    <scope>NUCLEOTIDE SEQUENCE [LARGE SCALE GENOMIC DNA]</scope>
    <source>
        <strain evidence="3 4">SCHIC003</strain>
    </source>
</reference>
<name>A0ABX7MXZ0_9BACT</name>
<feature type="chain" id="PRO_5047309867" description="Lipoprotein" evidence="2">
    <location>
        <begin position="29"/>
        <end position="169"/>
    </location>
</feature>
<dbReference type="RefSeq" id="WP_206713082.1">
    <property type="nucleotide sequence ID" value="NZ_CP071091.1"/>
</dbReference>
<sequence length="169" mass="18441">MNPSQSRLGALSMLVVAAACVVSVAGCAASRKEAFLFEKTREHVYRKPVAEVWPQALALITEKGYSVRQTKDGFEAATEWLMQGSPSSLGTTQVRYIIRGIARGPGQCAIEYHKHITTETRGRGQSGIEASGRPDSANFSRDPEMEWELLQRVDAESATSLRAAADKVQ</sequence>
<evidence type="ECO:0008006" key="5">
    <source>
        <dbReference type="Google" id="ProtNLM"/>
    </source>
</evidence>
<protein>
    <recommendedName>
        <fullName evidence="5">Lipoprotein</fullName>
    </recommendedName>
</protein>
<accession>A0ABX7MXZ0</accession>
<dbReference type="PROSITE" id="PS51257">
    <property type="entry name" value="PROKAR_LIPOPROTEIN"/>
    <property type="match status" value="1"/>
</dbReference>
<evidence type="ECO:0000313" key="3">
    <source>
        <dbReference type="EMBL" id="QSQ11327.1"/>
    </source>
</evidence>
<keyword evidence="2" id="KW-0732">Signal</keyword>
<feature type="region of interest" description="Disordered" evidence="1">
    <location>
        <begin position="119"/>
        <end position="143"/>
    </location>
</feature>
<feature type="signal peptide" evidence="2">
    <location>
        <begin position="1"/>
        <end position="28"/>
    </location>
</feature>
<dbReference type="EMBL" id="CP071091">
    <property type="protein sequence ID" value="QSQ11327.1"/>
    <property type="molecule type" value="Genomic_DNA"/>
</dbReference>